<feature type="transmembrane region" description="Helical" evidence="4">
    <location>
        <begin position="301"/>
        <end position="321"/>
    </location>
</feature>
<feature type="transmembrane region" description="Helical" evidence="4">
    <location>
        <begin position="247"/>
        <end position="270"/>
    </location>
</feature>
<feature type="transmembrane region" description="Helical" evidence="4">
    <location>
        <begin position="165"/>
        <end position="187"/>
    </location>
</feature>
<evidence type="ECO:0000256" key="4">
    <source>
        <dbReference type="SAM" id="Phobius"/>
    </source>
</evidence>
<dbReference type="Pfam" id="PF07690">
    <property type="entry name" value="MFS_1"/>
    <property type="match status" value="1"/>
</dbReference>
<dbReference type="RefSeq" id="WP_184099064.1">
    <property type="nucleotide sequence ID" value="NZ_JACHHN010000002.1"/>
</dbReference>
<name>A0A840REJ7_9NEIS</name>
<dbReference type="AlphaFoldDB" id="A0A840REJ7"/>
<evidence type="ECO:0000256" key="1">
    <source>
        <dbReference type="ARBA" id="ARBA00022692"/>
    </source>
</evidence>
<feature type="transmembrane region" description="Helical" evidence="4">
    <location>
        <begin position="12"/>
        <end position="34"/>
    </location>
</feature>
<evidence type="ECO:0000256" key="2">
    <source>
        <dbReference type="ARBA" id="ARBA00022989"/>
    </source>
</evidence>
<feature type="transmembrane region" description="Helical" evidence="4">
    <location>
        <begin position="103"/>
        <end position="127"/>
    </location>
</feature>
<feature type="transmembrane region" description="Helical" evidence="4">
    <location>
        <begin position="277"/>
        <end position="295"/>
    </location>
</feature>
<keyword evidence="1 4" id="KW-0812">Transmembrane</keyword>
<feature type="transmembrane region" description="Helical" evidence="4">
    <location>
        <begin position="333"/>
        <end position="355"/>
    </location>
</feature>
<evidence type="ECO:0000313" key="5">
    <source>
        <dbReference type="EMBL" id="MBB5190773.1"/>
    </source>
</evidence>
<proteinExistence type="predicted"/>
<organism evidence="5 6">
    <name type="scientific">Silvimonas terrae</name>
    <dbReference type="NCBI Taxonomy" id="300266"/>
    <lineage>
        <taxon>Bacteria</taxon>
        <taxon>Pseudomonadati</taxon>
        <taxon>Pseudomonadota</taxon>
        <taxon>Betaproteobacteria</taxon>
        <taxon>Neisseriales</taxon>
        <taxon>Chitinibacteraceae</taxon>
        <taxon>Silvimonas</taxon>
    </lineage>
</organism>
<sequence length="399" mass="42997">MSDSATPLEVRRFVLAFAGLSLISGITIGMNKILGTLLGLQLGVTTWQLGVISGAETLALAVGTLPAGRILGRGDPRVWYALVSLLLAGVFIALPRLGQWQWVALAMFAAGLCISFRIVAMSTVFLLQLPRIGHARAGWYKGSLTLGIQFAGPLIASYFTANLGLTIAFGISAALFTLLAVLGWVVLPAETGARKDRAPTRLRDVLRIADVRRVYLFEVLGSMTSSAWGVFAILLAVRFLHWPAHTAVWLVALQGISYVVVLFSGGRWLLGPHSERWYRSGHALILASLLLAGLFRADVAFVLAALGFGFGLGINNLINFARMAQAPVDKSSASAHLTLFQMLGSAAGAMGSGWLGSRLGLQTVFLLWTLPWIATWPGWQTLWLRFTRNPAVMVNKETA</sequence>
<evidence type="ECO:0000313" key="6">
    <source>
        <dbReference type="Proteomes" id="UP000543030"/>
    </source>
</evidence>
<feature type="transmembrane region" description="Helical" evidence="4">
    <location>
        <begin position="78"/>
        <end position="97"/>
    </location>
</feature>
<feature type="transmembrane region" description="Helical" evidence="4">
    <location>
        <begin position="361"/>
        <end position="379"/>
    </location>
</feature>
<dbReference type="SUPFAM" id="SSF103473">
    <property type="entry name" value="MFS general substrate transporter"/>
    <property type="match status" value="1"/>
</dbReference>
<dbReference type="GO" id="GO:0022857">
    <property type="term" value="F:transmembrane transporter activity"/>
    <property type="evidence" value="ECO:0007669"/>
    <property type="project" value="InterPro"/>
</dbReference>
<evidence type="ECO:0000256" key="3">
    <source>
        <dbReference type="ARBA" id="ARBA00023136"/>
    </source>
</evidence>
<keyword evidence="6" id="KW-1185">Reference proteome</keyword>
<feature type="transmembrane region" description="Helical" evidence="4">
    <location>
        <begin position="215"/>
        <end position="241"/>
    </location>
</feature>
<reference evidence="5 6" key="1">
    <citation type="submission" date="2020-08" db="EMBL/GenBank/DDBJ databases">
        <title>Genomic Encyclopedia of Type Strains, Phase IV (KMG-IV): sequencing the most valuable type-strain genomes for metagenomic binning, comparative biology and taxonomic classification.</title>
        <authorList>
            <person name="Goeker M."/>
        </authorList>
    </citation>
    <scope>NUCLEOTIDE SEQUENCE [LARGE SCALE GENOMIC DNA]</scope>
    <source>
        <strain evidence="5 6">DSM 18233</strain>
    </source>
</reference>
<gene>
    <name evidence="5" type="ORF">HNQ50_001495</name>
</gene>
<keyword evidence="2 4" id="KW-1133">Transmembrane helix</keyword>
<dbReference type="InterPro" id="IPR036259">
    <property type="entry name" value="MFS_trans_sf"/>
</dbReference>
<protein>
    <submittedName>
        <fullName evidence="5">Putative MFS family arabinose efflux permease</fullName>
    </submittedName>
</protein>
<keyword evidence="3 4" id="KW-0472">Membrane</keyword>
<dbReference type="Gene3D" id="1.20.1250.20">
    <property type="entry name" value="MFS general substrate transporter like domains"/>
    <property type="match status" value="1"/>
</dbReference>
<dbReference type="EMBL" id="JACHHN010000002">
    <property type="protein sequence ID" value="MBB5190773.1"/>
    <property type="molecule type" value="Genomic_DNA"/>
</dbReference>
<dbReference type="InterPro" id="IPR011701">
    <property type="entry name" value="MFS"/>
</dbReference>
<feature type="transmembrane region" description="Helical" evidence="4">
    <location>
        <begin position="139"/>
        <end position="159"/>
    </location>
</feature>
<accession>A0A840REJ7</accession>
<feature type="transmembrane region" description="Helical" evidence="4">
    <location>
        <begin position="46"/>
        <end position="66"/>
    </location>
</feature>
<comment type="caution">
    <text evidence="5">The sequence shown here is derived from an EMBL/GenBank/DDBJ whole genome shotgun (WGS) entry which is preliminary data.</text>
</comment>
<dbReference type="Proteomes" id="UP000543030">
    <property type="component" value="Unassembled WGS sequence"/>
</dbReference>